<organism evidence="2 3">
    <name type="scientific">Pacificitalea manganoxidans</name>
    <dbReference type="NCBI Taxonomy" id="1411902"/>
    <lineage>
        <taxon>Bacteria</taxon>
        <taxon>Pseudomonadati</taxon>
        <taxon>Pseudomonadota</taxon>
        <taxon>Alphaproteobacteria</taxon>
        <taxon>Rhodobacterales</taxon>
        <taxon>Paracoccaceae</taxon>
        <taxon>Pacificitalea</taxon>
    </lineage>
</organism>
<dbReference type="OrthoDB" id="7691333at2"/>
<dbReference type="AlphaFoldDB" id="A0A291M440"/>
<dbReference type="KEGG" id="cmag:CBW24_15680"/>
<evidence type="ECO:0008006" key="4">
    <source>
        <dbReference type="Google" id="ProtNLM"/>
    </source>
</evidence>
<gene>
    <name evidence="2" type="ORF">CBW24_15680</name>
</gene>
<protein>
    <recommendedName>
        <fullName evidence="4">Hemin uptake protein HemP</fullName>
    </recommendedName>
</protein>
<reference evidence="2 3" key="1">
    <citation type="submission" date="2017-05" db="EMBL/GenBank/DDBJ databases">
        <title>Comparative genomic and metabolic analysis of manganese-oxidizing mechanisms in Celeribater manganoxidans DY25T: its adaption to the environment of polymetallic nodule.</title>
        <authorList>
            <person name="Wang X."/>
        </authorList>
    </citation>
    <scope>NUCLEOTIDE SEQUENCE [LARGE SCALE GENOMIC DNA]</scope>
    <source>
        <strain evidence="2 3">DY25</strain>
        <plasmid evidence="3">pdy25-a</plasmid>
    </source>
</reference>
<dbReference type="Pfam" id="PF10636">
    <property type="entry name" value="hemP"/>
    <property type="match status" value="1"/>
</dbReference>
<sequence length="64" mass="7135">MSYLSPNQPVAAYPAPRSSAPPEPDLARVDVADLMEGNRVMHLTLNDQVYTLRITRAQKLILTK</sequence>
<geneLocation type="plasmid" evidence="3">
    <name>pdy25-a</name>
</geneLocation>
<dbReference type="EMBL" id="CP021405">
    <property type="protein sequence ID" value="ATI43588.1"/>
    <property type="molecule type" value="Genomic_DNA"/>
</dbReference>
<dbReference type="Gene3D" id="2.10.70.10">
    <property type="entry name" value="Complement Module, domain 1"/>
    <property type="match status" value="1"/>
</dbReference>
<keyword evidence="3" id="KW-1185">Reference proteome</keyword>
<feature type="region of interest" description="Disordered" evidence="1">
    <location>
        <begin position="1"/>
        <end position="25"/>
    </location>
</feature>
<name>A0A291M440_9RHOB</name>
<dbReference type="Proteomes" id="UP000219050">
    <property type="component" value="Plasmid pDY25-A"/>
</dbReference>
<dbReference type="InterPro" id="IPR019600">
    <property type="entry name" value="Hemin_uptake_protein_HemP"/>
</dbReference>
<evidence type="ECO:0000256" key="1">
    <source>
        <dbReference type="SAM" id="MobiDB-lite"/>
    </source>
</evidence>
<evidence type="ECO:0000313" key="3">
    <source>
        <dbReference type="Proteomes" id="UP000219050"/>
    </source>
</evidence>
<feature type="compositionally biased region" description="Low complexity" evidence="1">
    <location>
        <begin position="9"/>
        <end position="18"/>
    </location>
</feature>
<accession>A0A291M440</accession>
<dbReference type="RefSeq" id="WP_097374336.1">
    <property type="nucleotide sequence ID" value="NZ_CP021405.1"/>
</dbReference>
<keyword evidence="2" id="KW-0614">Plasmid</keyword>
<evidence type="ECO:0000313" key="2">
    <source>
        <dbReference type="EMBL" id="ATI43588.1"/>
    </source>
</evidence>
<proteinExistence type="predicted"/>